<keyword evidence="4" id="KW-0479">Metal-binding</keyword>
<dbReference type="AlphaFoldDB" id="A0A7V3ZUK7"/>
<dbReference type="PANTHER" id="PTHR30352:SF13">
    <property type="entry name" value="GLYCYL-RADICAL ENZYME ACTIVATING ENZYME YJJW-RELATED"/>
    <property type="match status" value="1"/>
</dbReference>
<dbReference type="Pfam" id="PF04055">
    <property type="entry name" value="Radical_SAM"/>
    <property type="match status" value="1"/>
</dbReference>
<evidence type="ECO:0000313" key="8">
    <source>
        <dbReference type="EMBL" id="HGK63327.1"/>
    </source>
</evidence>
<sequence length="233" mass="27096">MEILGFIENSFIDWDGKITSVIFLGGCNFNCPYCQNGPIVKRAKLLRRFKTFEILDYLKKNKKFIDGVVISGGEPLINPALPELIKVFKAEGFLVKLDTNGYFYFNLLSLIEENLLDYVAMDIKTSFEKYEKAVGRKIELSLIKKSIALLKEGKVDYEFRTTLVPKLVNEQDLLLIKEELVGAKRWVLQRFVNESAKSKRYQKIKPYPKEEAERFLKILKSDNKIKEIYLRGY</sequence>
<evidence type="ECO:0000256" key="5">
    <source>
        <dbReference type="ARBA" id="ARBA00023004"/>
    </source>
</evidence>
<dbReference type="GO" id="GO:0003824">
    <property type="term" value="F:catalytic activity"/>
    <property type="evidence" value="ECO:0007669"/>
    <property type="project" value="InterPro"/>
</dbReference>
<comment type="caution">
    <text evidence="8">The sequence shown here is derived from an EMBL/GenBank/DDBJ whole genome shotgun (WGS) entry which is preliminary data.</text>
</comment>
<dbReference type="NCBIfam" id="TIGR02495">
    <property type="entry name" value="NrdG2"/>
    <property type="match status" value="1"/>
</dbReference>
<protein>
    <submittedName>
        <fullName evidence="8">Anaerobic ribonucleoside-triphosphate reductase activating protein</fullName>
    </submittedName>
</protein>
<dbReference type="SFLD" id="SFLDS00029">
    <property type="entry name" value="Radical_SAM"/>
    <property type="match status" value="1"/>
</dbReference>
<dbReference type="InterPro" id="IPR034457">
    <property type="entry name" value="Organic_radical-activating"/>
</dbReference>
<feature type="domain" description="Radical SAM core" evidence="7">
    <location>
        <begin position="13"/>
        <end position="231"/>
    </location>
</feature>
<dbReference type="EMBL" id="DTDR01000054">
    <property type="protein sequence ID" value="HGK63327.1"/>
    <property type="molecule type" value="Genomic_DNA"/>
</dbReference>
<keyword evidence="6" id="KW-0411">Iron-sulfur</keyword>
<dbReference type="GO" id="GO:0051539">
    <property type="term" value="F:4 iron, 4 sulfur cluster binding"/>
    <property type="evidence" value="ECO:0007669"/>
    <property type="project" value="UniProtKB-KW"/>
</dbReference>
<dbReference type="InterPro" id="IPR006638">
    <property type="entry name" value="Elp3/MiaA/NifB-like_rSAM"/>
</dbReference>
<evidence type="ECO:0000256" key="4">
    <source>
        <dbReference type="ARBA" id="ARBA00022723"/>
    </source>
</evidence>
<name>A0A7V3ZUK7_UNCW3</name>
<dbReference type="SFLD" id="SFLDG01067">
    <property type="entry name" value="SPASM/twitch_domain_containing"/>
    <property type="match status" value="1"/>
</dbReference>
<dbReference type="PROSITE" id="PS51918">
    <property type="entry name" value="RADICAL_SAM"/>
    <property type="match status" value="1"/>
</dbReference>
<keyword evidence="5" id="KW-0408">Iron</keyword>
<dbReference type="Gene3D" id="3.20.20.70">
    <property type="entry name" value="Aldolase class I"/>
    <property type="match status" value="1"/>
</dbReference>
<evidence type="ECO:0000256" key="3">
    <source>
        <dbReference type="ARBA" id="ARBA00022691"/>
    </source>
</evidence>
<evidence type="ECO:0000259" key="7">
    <source>
        <dbReference type="PROSITE" id="PS51918"/>
    </source>
</evidence>
<accession>A0A7V3ZUK7</accession>
<dbReference type="SFLD" id="SFLDG01094">
    <property type="entry name" value="Uncharacterised_Radical_SAM_Su"/>
    <property type="match status" value="1"/>
</dbReference>
<evidence type="ECO:0000256" key="6">
    <source>
        <dbReference type="ARBA" id="ARBA00023014"/>
    </source>
</evidence>
<keyword evidence="3" id="KW-0949">S-adenosyl-L-methionine</keyword>
<comment type="cofactor">
    <cofactor evidence="1">
        <name>[4Fe-4S] cluster</name>
        <dbReference type="ChEBI" id="CHEBI:49883"/>
    </cofactor>
</comment>
<dbReference type="InterPro" id="IPR013785">
    <property type="entry name" value="Aldolase_TIM"/>
</dbReference>
<evidence type="ECO:0000256" key="1">
    <source>
        <dbReference type="ARBA" id="ARBA00001966"/>
    </source>
</evidence>
<dbReference type="GO" id="GO:0046872">
    <property type="term" value="F:metal ion binding"/>
    <property type="evidence" value="ECO:0007669"/>
    <property type="project" value="UniProtKB-KW"/>
</dbReference>
<dbReference type="InterPro" id="IPR058240">
    <property type="entry name" value="rSAM_sf"/>
</dbReference>
<dbReference type="SMART" id="SM00729">
    <property type="entry name" value="Elp3"/>
    <property type="match status" value="1"/>
</dbReference>
<keyword evidence="2" id="KW-0004">4Fe-4S</keyword>
<dbReference type="InterPro" id="IPR007197">
    <property type="entry name" value="rSAM"/>
</dbReference>
<evidence type="ECO:0000256" key="2">
    <source>
        <dbReference type="ARBA" id="ARBA00022485"/>
    </source>
</evidence>
<dbReference type="InterPro" id="IPR012840">
    <property type="entry name" value="NrdG2"/>
</dbReference>
<reference evidence="8" key="1">
    <citation type="journal article" date="2020" name="mSystems">
        <title>Genome- and Community-Level Interaction Insights into Carbon Utilization and Element Cycling Functions of Hydrothermarchaeota in Hydrothermal Sediment.</title>
        <authorList>
            <person name="Zhou Z."/>
            <person name="Liu Y."/>
            <person name="Xu W."/>
            <person name="Pan J."/>
            <person name="Luo Z.H."/>
            <person name="Li M."/>
        </authorList>
    </citation>
    <scope>NUCLEOTIDE SEQUENCE [LARGE SCALE GENOMIC DNA]</scope>
    <source>
        <strain evidence="8">SpSt-697</strain>
    </source>
</reference>
<gene>
    <name evidence="8" type="ORF">ENU74_01825</name>
</gene>
<dbReference type="SUPFAM" id="SSF102114">
    <property type="entry name" value="Radical SAM enzymes"/>
    <property type="match status" value="1"/>
</dbReference>
<dbReference type="CDD" id="cd01335">
    <property type="entry name" value="Radical_SAM"/>
    <property type="match status" value="1"/>
</dbReference>
<proteinExistence type="predicted"/>
<organism evidence="8">
    <name type="scientific">candidate division WOR-3 bacterium</name>
    <dbReference type="NCBI Taxonomy" id="2052148"/>
    <lineage>
        <taxon>Bacteria</taxon>
        <taxon>Bacteria division WOR-3</taxon>
    </lineage>
</organism>
<dbReference type="PANTHER" id="PTHR30352">
    <property type="entry name" value="PYRUVATE FORMATE-LYASE-ACTIVATING ENZYME"/>
    <property type="match status" value="1"/>
</dbReference>